<dbReference type="AlphaFoldDB" id="A0A1X2HQ01"/>
<feature type="region of interest" description="Disordered" evidence="1">
    <location>
        <begin position="65"/>
        <end position="119"/>
    </location>
</feature>
<dbReference type="InParanoid" id="A0A1X2HQ01"/>
<feature type="compositionally biased region" description="Polar residues" evidence="1">
    <location>
        <begin position="73"/>
        <end position="82"/>
    </location>
</feature>
<name>A0A1X2HQ01_SYNRA</name>
<proteinExistence type="predicted"/>
<comment type="caution">
    <text evidence="2">The sequence shown here is derived from an EMBL/GenBank/DDBJ whole genome shotgun (WGS) entry which is preliminary data.</text>
</comment>
<sequence>MTLEDTVYALSTSGILRRNPDTNEYEFALIKPADMSAFGPGIKSELLTWVPYMIQARGGDAGILNVPREPTSVAGTNATKSPTVPPPSFSPRDTNNSEPSSATDQETLRGRKRSIEEAA</sequence>
<reference evidence="2 3" key="1">
    <citation type="submission" date="2016-07" db="EMBL/GenBank/DDBJ databases">
        <title>Pervasive Adenine N6-methylation of Active Genes in Fungi.</title>
        <authorList>
            <consortium name="DOE Joint Genome Institute"/>
            <person name="Mondo S.J."/>
            <person name="Dannebaum R.O."/>
            <person name="Kuo R.C."/>
            <person name="Labutti K."/>
            <person name="Haridas S."/>
            <person name="Kuo A."/>
            <person name="Salamov A."/>
            <person name="Ahrendt S.R."/>
            <person name="Lipzen A."/>
            <person name="Sullivan W."/>
            <person name="Andreopoulos W.B."/>
            <person name="Clum A."/>
            <person name="Lindquist E."/>
            <person name="Daum C."/>
            <person name="Ramamoorthy G.K."/>
            <person name="Gryganskyi A."/>
            <person name="Culley D."/>
            <person name="Magnuson J.K."/>
            <person name="James T.Y."/>
            <person name="O'Malley M.A."/>
            <person name="Stajich J.E."/>
            <person name="Spatafora J.W."/>
            <person name="Visel A."/>
            <person name="Grigoriev I.V."/>
        </authorList>
    </citation>
    <scope>NUCLEOTIDE SEQUENCE [LARGE SCALE GENOMIC DNA]</scope>
    <source>
        <strain evidence="2 3">NRRL 2496</strain>
    </source>
</reference>
<protein>
    <submittedName>
        <fullName evidence="2">Uncharacterized protein</fullName>
    </submittedName>
</protein>
<keyword evidence="3" id="KW-1185">Reference proteome</keyword>
<evidence type="ECO:0000313" key="2">
    <source>
        <dbReference type="EMBL" id="ORZ01463.1"/>
    </source>
</evidence>
<evidence type="ECO:0000256" key="1">
    <source>
        <dbReference type="SAM" id="MobiDB-lite"/>
    </source>
</evidence>
<dbReference type="EMBL" id="MCGN01000002">
    <property type="protein sequence ID" value="ORZ01463.1"/>
    <property type="molecule type" value="Genomic_DNA"/>
</dbReference>
<organism evidence="2 3">
    <name type="scientific">Syncephalastrum racemosum</name>
    <name type="common">Filamentous fungus</name>
    <dbReference type="NCBI Taxonomy" id="13706"/>
    <lineage>
        <taxon>Eukaryota</taxon>
        <taxon>Fungi</taxon>
        <taxon>Fungi incertae sedis</taxon>
        <taxon>Mucoromycota</taxon>
        <taxon>Mucoromycotina</taxon>
        <taxon>Mucoromycetes</taxon>
        <taxon>Mucorales</taxon>
        <taxon>Syncephalastraceae</taxon>
        <taxon>Syncephalastrum</taxon>
    </lineage>
</organism>
<evidence type="ECO:0000313" key="3">
    <source>
        <dbReference type="Proteomes" id="UP000242180"/>
    </source>
</evidence>
<feature type="compositionally biased region" description="Basic and acidic residues" evidence="1">
    <location>
        <begin position="106"/>
        <end position="119"/>
    </location>
</feature>
<accession>A0A1X2HQ01</accession>
<feature type="compositionally biased region" description="Polar residues" evidence="1">
    <location>
        <begin position="91"/>
        <end position="105"/>
    </location>
</feature>
<gene>
    <name evidence="2" type="ORF">BCR43DRAFT_179367</name>
</gene>
<dbReference type="Proteomes" id="UP000242180">
    <property type="component" value="Unassembled WGS sequence"/>
</dbReference>